<organism evidence="1">
    <name type="scientific">Arundo donax</name>
    <name type="common">Giant reed</name>
    <name type="synonym">Donax arundinaceus</name>
    <dbReference type="NCBI Taxonomy" id="35708"/>
    <lineage>
        <taxon>Eukaryota</taxon>
        <taxon>Viridiplantae</taxon>
        <taxon>Streptophyta</taxon>
        <taxon>Embryophyta</taxon>
        <taxon>Tracheophyta</taxon>
        <taxon>Spermatophyta</taxon>
        <taxon>Magnoliopsida</taxon>
        <taxon>Liliopsida</taxon>
        <taxon>Poales</taxon>
        <taxon>Poaceae</taxon>
        <taxon>PACMAD clade</taxon>
        <taxon>Arundinoideae</taxon>
        <taxon>Arundineae</taxon>
        <taxon>Arundo</taxon>
    </lineage>
</organism>
<dbReference type="AlphaFoldDB" id="A0A0A9AKB2"/>
<dbReference type="EMBL" id="GBRH01247577">
    <property type="protein sequence ID" value="JAD50318.1"/>
    <property type="molecule type" value="Transcribed_RNA"/>
</dbReference>
<evidence type="ECO:0000313" key="1">
    <source>
        <dbReference type="EMBL" id="JAD50318.1"/>
    </source>
</evidence>
<sequence length="23" mass="2919">MTSIEVIVFWYQMHVSMVFTHFW</sequence>
<proteinExistence type="predicted"/>
<reference evidence="1" key="2">
    <citation type="journal article" date="2015" name="Data Brief">
        <title>Shoot transcriptome of the giant reed, Arundo donax.</title>
        <authorList>
            <person name="Barrero R.A."/>
            <person name="Guerrero F.D."/>
            <person name="Moolhuijzen P."/>
            <person name="Goolsby J.A."/>
            <person name="Tidwell J."/>
            <person name="Bellgard S.E."/>
            <person name="Bellgard M.I."/>
        </authorList>
    </citation>
    <scope>NUCLEOTIDE SEQUENCE</scope>
    <source>
        <tissue evidence="1">Shoot tissue taken approximately 20 cm above the soil surface</tissue>
    </source>
</reference>
<name>A0A0A9AKB2_ARUDO</name>
<reference evidence="1" key="1">
    <citation type="submission" date="2014-09" db="EMBL/GenBank/DDBJ databases">
        <authorList>
            <person name="Magalhaes I.L.F."/>
            <person name="Oliveira U."/>
            <person name="Santos F.R."/>
            <person name="Vidigal T.H.D.A."/>
            <person name="Brescovit A.D."/>
            <person name="Santos A.J."/>
        </authorList>
    </citation>
    <scope>NUCLEOTIDE SEQUENCE</scope>
    <source>
        <tissue evidence="1">Shoot tissue taken approximately 20 cm above the soil surface</tissue>
    </source>
</reference>
<protein>
    <submittedName>
        <fullName evidence="1">Uncharacterized protein</fullName>
    </submittedName>
</protein>
<accession>A0A0A9AKB2</accession>